<feature type="region of interest" description="Disordered" evidence="2">
    <location>
        <begin position="210"/>
        <end position="233"/>
    </location>
</feature>
<feature type="region of interest" description="Disordered" evidence="2">
    <location>
        <begin position="252"/>
        <end position="322"/>
    </location>
</feature>
<evidence type="ECO:0000256" key="1">
    <source>
        <dbReference type="SAM" id="Coils"/>
    </source>
</evidence>
<evidence type="ECO:0000313" key="4">
    <source>
        <dbReference type="Proteomes" id="UP000784294"/>
    </source>
</evidence>
<name>A0A3S5FEJ4_9PLAT</name>
<keyword evidence="1" id="KW-0175">Coiled coil</keyword>
<accession>A0A3S5FEJ4</accession>
<dbReference type="AlphaFoldDB" id="A0A3S5FEJ4"/>
<evidence type="ECO:0000256" key="2">
    <source>
        <dbReference type="SAM" id="MobiDB-lite"/>
    </source>
</evidence>
<proteinExistence type="predicted"/>
<gene>
    <name evidence="3" type="ORF">PXEA_LOCUS19175</name>
</gene>
<dbReference type="OrthoDB" id="6259997at2759"/>
<sequence length="322" mass="33116">MEIVIQPRSDPFLFRSCTLGRQPFLSPPLLRSFLTLHQVSMPGVLMNQTTQGGSASSTTSQTYMAWIDQQQCLIETYREIRASLSQMEAEIEAARSRVTDWSTAHANSAAASVLSAGGSTSSGAGRQSGLAGISSATSSASASSFTSRGAGWRPVSAASRRTATAICNGNGLSASRLRPSRNQIIAPGISLTSRRALRAFDSSVLAASARNRDDFGGGTGTGGTRSGLGDHIPTTRWSTRLSFVPSVRTSLTSLSSSSNSPSSSASSSLSASSQSTALTSSTANSTSTVSSASRASSPTASSSSTVSSAYNQGRLTGVSKTN</sequence>
<protein>
    <submittedName>
        <fullName evidence="3">Uncharacterized protein</fullName>
    </submittedName>
</protein>
<feature type="compositionally biased region" description="Gly residues" evidence="2">
    <location>
        <begin position="216"/>
        <end position="226"/>
    </location>
</feature>
<dbReference type="EMBL" id="CAAALY010075963">
    <property type="protein sequence ID" value="VEL25735.1"/>
    <property type="molecule type" value="Genomic_DNA"/>
</dbReference>
<evidence type="ECO:0000313" key="3">
    <source>
        <dbReference type="EMBL" id="VEL25735.1"/>
    </source>
</evidence>
<feature type="compositionally biased region" description="Low complexity" evidence="2">
    <location>
        <begin position="252"/>
        <end position="309"/>
    </location>
</feature>
<comment type="caution">
    <text evidence="3">The sequence shown here is derived from an EMBL/GenBank/DDBJ whole genome shotgun (WGS) entry which is preliminary data.</text>
</comment>
<organism evidence="3 4">
    <name type="scientific">Protopolystoma xenopodis</name>
    <dbReference type="NCBI Taxonomy" id="117903"/>
    <lineage>
        <taxon>Eukaryota</taxon>
        <taxon>Metazoa</taxon>
        <taxon>Spiralia</taxon>
        <taxon>Lophotrochozoa</taxon>
        <taxon>Platyhelminthes</taxon>
        <taxon>Monogenea</taxon>
        <taxon>Polyopisthocotylea</taxon>
        <taxon>Polystomatidea</taxon>
        <taxon>Polystomatidae</taxon>
        <taxon>Protopolystoma</taxon>
    </lineage>
</organism>
<feature type="compositionally biased region" description="Polar residues" evidence="2">
    <location>
        <begin position="310"/>
        <end position="322"/>
    </location>
</feature>
<dbReference type="Proteomes" id="UP000784294">
    <property type="component" value="Unassembled WGS sequence"/>
</dbReference>
<keyword evidence="4" id="KW-1185">Reference proteome</keyword>
<feature type="coiled-coil region" evidence="1">
    <location>
        <begin position="77"/>
        <end position="104"/>
    </location>
</feature>
<reference evidence="3" key="1">
    <citation type="submission" date="2018-11" db="EMBL/GenBank/DDBJ databases">
        <authorList>
            <consortium name="Pathogen Informatics"/>
        </authorList>
    </citation>
    <scope>NUCLEOTIDE SEQUENCE</scope>
</reference>